<evidence type="ECO:0000313" key="1">
    <source>
        <dbReference type="EMBL" id="KAF2474746.1"/>
    </source>
</evidence>
<gene>
    <name evidence="1" type="ORF">BDR25DRAFT_111690</name>
</gene>
<protein>
    <submittedName>
        <fullName evidence="1">Uncharacterized protein</fullName>
    </submittedName>
</protein>
<dbReference type="EMBL" id="MU003497">
    <property type="protein sequence ID" value="KAF2474746.1"/>
    <property type="molecule type" value="Genomic_DNA"/>
</dbReference>
<name>A0ACB6R6F0_9PLEO</name>
<comment type="caution">
    <text evidence="1">The sequence shown here is derived from an EMBL/GenBank/DDBJ whole genome shotgun (WGS) entry which is preliminary data.</text>
</comment>
<evidence type="ECO:0000313" key="2">
    <source>
        <dbReference type="Proteomes" id="UP000799755"/>
    </source>
</evidence>
<accession>A0ACB6R6F0</accession>
<sequence>MAMSLWSVTPSISCFLFTLICWSLEICMQFSQNPYRLSILHVEAALVPHPKSSPKNPRCYPCVQSGIWASISREIFVRNVSSQRHSILKIPPCLLCRCCLSPPDVDDIKITSGYKAQ</sequence>
<keyword evidence="2" id="KW-1185">Reference proteome</keyword>
<reference evidence="1" key="1">
    <citation type="journal article" date="2020" name="Stud. Mycol.">
        <title>101 Dothideomycetes genomes: a test case for predicting lifestyles and emergence of pathogens.</title>
        <authorList>
            <person name="Haridas S."/>
            <person name="Albert R."/>
            <person name="Binder M."/>
            <person name="Bloem J."/>
            <person name="Labutti K."/>
            <person name="Salamov A."/>
            <person name="Andreopoulos B."/>
            <person name="Baker S."/>
            <person name="Barry K."/>
            <person name="Bills G."/>
            <person name="Bluhm B."/>
            <person name="Cannon C."/>
            <person name="Castanera R."/>
            <person name="Culley D."/>
            <person name="Daum C."/>
            <person name="Ezra D."/>
            <person name="Gonzalez J."/>
            <person name="Henrissat B."/>
            <person name="Kuo A."/>
            <person name="Liang C."/>
            <person name="Lipzen A."/>
            <person name="Lutzoni F."/>
            <person name="Magnuson J."/>
            <person name="Mondo S."/>
            <person name="Nolan M."/>
            <person name="Ohm R."/>
            <person name="Pangilinan J."/>
            <person name="Park H.-J."/>
            <person name="Ramirez L."/>
            <person name="Alfaro M."/>
            <person name="Sun H."/>
            <person name="Tritt A."/>
            <person name="Yoshinaga Y."/>
            <person name="Zwiers L.-H."/>
            <person name="Turgeon B."/>
            <person name="Goodwin S."/>
            <person name="Spatafora J."/>
            <person name="Crous P."/>
            <person name="Grigoriev I."/>
        </authorList>
    </citation>
    <scope>NUCLEOTIDE SEQUENCE</scope>
    <source>
        <strain evidence="1">ATCC 200398</strain>
    </source>
</reference>
<organism evidence="1 2">
    <name type="scientific">Lindgomyces ingoldianus</name>
    <dbReference type="NCBI Taxonomy" id="673940"/>
    <lineage>
        <taxon>Eukaryota</taxon>
        <taxon>Fungi</taxon>
        <taxon>Dikarya</taxon>
        <taxon>Ascomycota</taxon>
        <taxon>Pezizomycotina</taxon>
        <taxon>Dothideomycetes</taxon>
        <taxon>Pleosporomycetidae</taxon>
        <taxon>Pleosporales</taxon>
        <taxon>Lindgomycetaceae</taxon>
        <taxon>Lindgomyces</taxon>
    </lineage>
</organism>
<dbReference type="Proteomes" id="UP000799755">
    <property type="component" value="Unassembled WGS sequence"/>
</dbReference>
<proteinExistence type="predicted"/>